<dbReference type="OrthoDB" id="7585155at2"/>
<dbReference type="SUPFAM" id="SSF74653">
    <property type="entry name" value="TolA/TonB C-terminal domain"/>
    <property type="match status" value="1"/>
</dbReference>
<proteinExistence type="predicted"/>
<feature type="domain" description="TonB C-terminal" evidence="2">
    <location>
        <begin position="42"/>
        <end position="118"/>
    </location>
</feature>
<keyword evidence="4" id="KW-1185">Reference proteome</keyword>
<dbReference type="InterPro" id="IPR037682">
    <property type="entry name" value="TonB_C"/>
</dbReference>
<sequence length="201" mass="21808">MAIRRVAIFTILSCVGGGLALPALGQIGASPRNPGDWILPSDYPSEAILNDVEGTVSFTVDVGIDGRVQACVPTGGSASALLQSKTCEMLAKRAEFTPATDTEGRPVIGTYDGTVRWVIPEDRLAEGLRNRPREGEWDYSFVIERDGSVSECEIAVLDGPPRRWACGFPEGDVYPPFRGEDGEPVRKRVRMEGRITIDDPD</sequence>
<feature type="chain" id="PRO_5017234646" description="TonB C-terminal domain-containing protein" evidence="1">
    <location>
        <begin position="26"/>
        <end position="201"/>
    </location>
</feature>
<gene>
    <name evidence="3" type="ORF">DL238_09615</name>
</gene>
<evidence type="ECO:0000313" key="3">
    <source>
        <dbReference type="EMBL" id="RDS77834.1"/>
    </source>
</evidence>
<dbReference type="AlphaFoldDB" id="A0A395LQI9"/>
<dbReference type="Proteomes" id="UP000254101">
    <property type="component" value="Unassembled WGS sequence"/>
</dbReference>
<protein>
    <recommendedName>
        <fullName evidence="2">TonB C-terminal domain-containing protein</fullName>
    </recommendedName>
</protein>
<dbReference type="EMBL" id="QRBB01000001">
    <property type="protein sequence ID" value="RDS77834.1"/>
    <property type="molecule type" value="Genomic_DNA"/>
</dbReference>
<dbReference type="Gene3D" id="3.30.1150.10">
    <property type="match status" value="1"/>
</dbReference>
<feature type="signal peptide" evidence="1">
    <location>
        <begin position="1"/>
        <end position="25"/>
    </location>
</feature>
<comment type="caution">
    <text evidence="3">The sequence shown here is derived from an EMBL/GenBank/DDBJ whole genome shotgun (WGS) entry which is preliminary data.</text>
</comment>
<keyword evidence="1" id="KW-0732">Signal</keyword>
<evidence type="ECO:0000313" key="4">
    <source>
        <dbReference type="Proteomes" id="UP000254101"/>
    </source>
</evidence>
<dbReference type="GO" id="GO:0055085">
    <property type="term" value="P:transmembrane transport"/>
    <property type="evidence" value="ECO:0007669"/>
    <property type="project" value="InterPro"/>
</dbReference>
<dbReference type="Pfam" id="PF03544">
    <property type="entry name" value="TonB_C"/>
    <property type="match status" value="1"/>
</dbReference>
<reference evidence="3 4" key="1">
    <citation type="submission" date="2018-07" db="EMBL/GenBank/DDBJ databases">
        <title>Erythrobacter nanhaiensis sp. nov., a novel member of the genus Erythrobacter isolated from the South China Sea.</title>
        <authorList>
            <person name="Chen X."/>
            <person name="Liu J."/>
        </authorList>
    </citation>
    <scope>NUCLEOTIDE SEQUENCE [LARGE SCALE GENOMIC DNA]</scope>
    <source>
        <strain evidence="3 4">S-5</strain>
    </source>
</reference>
<evidence type="ECO:0000256" key="1">
    <source>
        <dbReference type="SAM" id="SignalP"/>
    </source>
</evidence>
<evidence type="ECO:0000259" key="2">
    <source>
        <dbReference type="Pfam" id="PF03544"/>
    </source>
</evidence>
<organism evidence="3 4">
    <name type="scientific">Alteriqipengyuania lutimaris</name>
    <dbReference type="NCBI Taxonomy" id="1538146"/>
    <lineage>
        <taxon>Bacteria</taxon>
        <taxon>Pseudomonadati</taxon>
        <taxon>Pseudomonadota</taxon>
        <taxon>Alphaproteobacteria</taxon>
        <taxon>Sphingomonadales</taxon>
        <taxon>Erythrobacteraceae</taxon>
        <taxon>Alteriqipengyuania</taxon>
    </lineage>
</organism>
<name>A0A395LQI9_9SPHN</name>
<accession>A0A395LQI9</accession>